<dbReference type="GO" id="GO:0055085">
    <property type="term" value="P:transmembrane transport"/>
    <property type="evidence" value="ECO:0007669"/>
    <property type="project" value="UniProtKB-ARBA"/>
</dbReference>
<name>A0A291GW91_9MICO</name>
<keyword evidence="1" id="KW-0813">Transport</keyword>
<dbReference type="PANTHER" id="PTHR43776">
    <property type="entry name" value="TRANSPORT ATP-BINDING PROTEIN"/>
    <property type="match status" value="1"/>
</dbReference>
<dbReference type="KEGG" id="bgg:CFK41_06575"/>
<evidence type="ECO:0000256" key="4">
    <source>
        <dbReference type="SAM" id="MobiDB-lite"/>
    </source>
</evidence>
<evidence type="ECO:0000256" key="3">
    <source>
        <dbReference type="ARBA" id="ARBA00022840"/>
    </source>
</evidence>
<keyword evidence="2" id="KW-0547">Nucleotide-binding</keyword>
<dbReference type="Gene3D" id="3.40.50.300">
    <property type="entry name" value="P-loop containing nucleotide triphosphate hydrolases"/>
    <property type="match status" value="1"/>
</dbReference>
<dbReference type="Pfam" id="PF00005">
    <property type="entry name" value="ABC_tran"/>
    <property type="match status" value="1"/>
</dbReference>
<dbReference type="InterPro" id="IPR027417">
    <property type="entry name" value="P-loop_NTPase"/>
</dbReference>
<dbReference type="InterPro" id="IPR050319">
    <property type="entry name" value="ABC_transp_ATP-bind"/>
</dbReference>
<feature type="region of interest" description="Disordered" evidence="4">
    <location>
        <begin position="1"/>
        <end position="26"/>
    </location>
</feature>
<evidence type="ECO:0000256" key="1">
    <source>
        <dbReference type="ARBA" id="ARBA00022448"/>
    </source>
</evidence>
<evidence type="ECO:0000313" key="7">
    <source>
        <dbReference type="Proteomes" id="UP000217889"/>
    </source>
</evidence>
<dbReference type="PROSITE" id="PS50893">
    <property type="entry name" value="ABC_TRANSPORTER_2"/>
    <property type="match status" value="1"/>
</dbReference>
<accession>A0A291GW91</accession>
<dbReference type="SUPFAM" id="SSF52540">
    <property type="entry name" value="P-loop containing nucleoside triphosphate hydrolases"/>
    <property type="match status" value="1"/>
</dbReference>
<evidence type="ECO:0000256" key="2">
    <source>
        <dbReference type="ARBA" id="ARBA00022741"/>
    </source>
</evidence>
<gene>
    <name evidence="6" type="ORF">CFK41_06575</name>
</gene>
<evidence type="ECO:0000313" key="6">
    <source>
        <dbReference type="EMBL" id="ATG54469.1"/>
    </source>
</evidence>
<dbReference type="GO" id="GO:0005524">
    <property type="term" value="F:ATP binding"/>
    <property type="evidence" value="ECO:0007669"/>
    <property type="project" value="UniProtKB-KW"/>
</dbReference>
<protein>
    <submittedName>
        <fullName evidence="6">Dipeptide/oligopeptide/nickel ABC transporter ATP-binding protein</fullName>
    </submittedName>
</protein>
<dbReference type="CDD" id="cd03257">
    <property type="entry name" value="ABC_NikE_OppD_transporters"/>
    <property type="match status" value="1"/>
</dbReference>
<feature type="domain" description="ABC transporter" evidence="5">
    <location>
        <begin position="29"/>
        <end position="283"/>
    </location>
</feature>
<dbReference type="InterPro" id="IPR003439">
    <property type="entry name" value="ABC_transporter-like_ATP-bd"/>
</dbReference>
<dbReference type="AlphaFoldDB" id="A0A291GW91"/>
<dbReference type="Proteomes" id="UP000217889">
    <property type="component" value="Chromosome"/>
</dbReference>
<dbReference type="PANTHER" id="PTHR43776:SF8">
    <property type="entry name" value="ABC TRANSPORTER, ATP-BINDING PROTEIN"/>
    <property type="match status" value="1"/>
</dbReference>
<sequence length="294" mass="32276">MTTTDTTHGIEGSGSSGSSDGDDSGRVVLEGRHLVKEYPAGTRRGLLRRQETMRAVDDVSLRLVQGRVTALVGQSGSGKSTLGRMLARLIPTTSGEILLEGRAVPASTSSGHREYVGDVQLTLQDPFASLNPLRRIAYTLGRAVRIHQSARGTEEVHARCLELLERVGLTPAERYLDRFPHELSGGERQRVSFARALAASPKVLIADEPVSMLDVTIRKEMLDLIDALRRDEDLAVLYITHDLGSARRYSDEVMVMHQGRVVESGESRSVIDDPQEEYTRRLLAAAPDPASRLR</sequence>
<dbReference type="SMART" id="SM00382">
    <property type="entry name" value="AAA"/>
    <property type="match status" value="1"/>
</dbReference>
<dbReference type="GO" id="GO:0016887">
    <property type="term" value="F:ATP hydrolysis activity"/>
    <property type="evidence" value="ECO:0007669"/>
    <property type="project" value="InterPro"/>
</dbReference>
<dbReference type="RefSeq" id="WP_096798936.1">
    <property type="nucleotide sequence ID" value="NZ_CP023564.1"/>
</dbReference>
<keyword evidence="3 6" id="KW-0067">ATP-binding</keyword>
<dbReference type="EMBL" id="CP023564">
    <property type="protein sequence ID" value="ATG54469.1"/>
    <property type="molecule type" value="Genomic_DNA"/>
</dbReference>
<dbReference type="InterPro" id="IPR017871">
    <property type="entry name" value="ABC_transporter-like_CS"/>
</dbReference>
<dbReference type="PROSITE" id="PS00211">
    <property type="entry name" value="ABC_TRANSPORTER_1"/>
    <property type="match status" value="1"/>
</dbReference>
<organism evidence="6 7">
    <name type="scientific">Brachybacterium ginsengisoli</name>
    <dbReference type="NCBI Taxonomy" id="1331682"/>
    <lineage>
        <taxon>Bacteria</taxon>
        <taxon>Bacillati</taxon>
        <taxon>Actinomycetota</taxon>
        <taxon>Actinomycetes</taxon>
        <taxon>Micrococcales</taxon>
        <taxon>Dermabacteraceae</taxon>
        <taxon>Brachybacterium</taxon>
    </lineage>
</organism>
<keyword evidence="7" id="KW-1185">Reference proteome</keyword>
<proteinExistence type="predicted"/>
<evidence type="ECO:0000259" key="5">
    <source>
        <dbReference type="PROSITE" id="PS50893"/>
    </source>
</evidence>
<dbReference type="InterPro" id="IPR003593">
    <property type="entry name" value="AAA+_ATPase"/>
</dbReference>
<reference evidence="6 7" key="1">
    <citation type="journal article" date="2014" name="Int. J. Syst. Evol. Microbiol.">
        <title>Brachybacterium ginsengisoli sp. nov., isolated from soil of a ginseng field.</title>
        <authorList>
            <person name="Hoang V.A."/>
            <person name="Kim Y.J."/>
            <person name="Nguyen N.L."/>
            <person name="Yang D.C."/>
        </authorList>
    </citation>
    <scope>NUCLEOTIDE SEQUENCE [LARGE SCALE GENOMIC DNA]</scope>
    <source>
        <strain evidence="6 7">DCY80</strain>
    </source>
</reference>
<dbReference type="OrthoDB" id="3677453at2"/>